<dbReference type="EMBL" id="CAJVPA010000110">
    <property type="protein sequence ID" value="CAG8331462.1"/>
    <property type="molecule type" value="Genomic_DNA"/>
</dbReference>
<sequence>MGLLNTVALFSFLTSAVVAFPQQTAAAVTTAPASTITKAASLSCSDGSTAVYTVDCTLGTPTSYCSKPEPPISCSSGFFPSVYHPGHCIEASTCFPVTADWITTECSNGAVPYTTKTLYEGTLAGGESTTISIVSCSCTQDSYYSYTLLPGASKGDTFCMPSSSCAAGMTTSTSTNEYCATASATACQNFPLVTSACKCENPTETAVYPDIVGARPTGCSA</sequence>
<organism evidence="2 3">
    <name type="scientific">Penicillium salamii</name>
    <dbReference type="NCBI Taxonomy" id="1612424"/>
    <lineage>
        <taxon>Eukaryota</taxon>
        <taxon>Fungi</taxon>
        <taxon>Dikarya</taxon>
        <taxon>Ascomycota</taxon>
        <taxon>Pezizomycotina</taxon>
        <taxon>Eurotiomycetes</taxon>
        <taxon>Eurotiomycetidae</taxon>
        <taxon>Eurotiales</taxon>
        <taxon>Aspergillaceae</taxon>
        <taxon>Penicillium</taxon>
    </lineage>
</organism>
<comment type="caution">
    <text evidence="2">The sequence shown here is derived from an EMBL/GenBank/DDBJ whole genome shotgun (WGS) entry which is preliminary data.</text>
</comment>
<gene>
    <name evidence="2" type="ORF">PSALAMII_LOCUS2649</name>
</gene>
<proteinExistence type="predicted"/>
<dbReference type="OrthoDB" id="4462706at2759"/>
<dbReference type="AlphaFoldDB" id="A0A9W4IM44"/>
<name>A0A9W4IM44_9EURO</name>
<evidence type="ECO:0000313" key="3">
    <source>
        <dbReference type="Proteomes" id="UP001152646"/>
    </source>
</evidence>
<protein>
    <submittedName>
        <fullName evidence="2">Uncharacterized protein</fullName>
    </submittedName>
</protein>
<keyword evidence="1" id="KW-0732">Signal</keyword>
<accession>A0A9W4IM44</accession>
<reference evidence="2" key="1">
    <citation type="submission" date="2021-07" db="EMBL/GenBank/DDBJ databases">
        <authorList>
            <person name="Branca A.L. A."/>
        </authorList>
    </citation>
    <scope>NUCLEOTIDE SEQUENCE</scope>
</reference>
<evidence type="ECO:0000313" key="2">
    <source>
        <dbReference type="EMBL" id="CAG8331462.1"/>
    </source>
</evidence>
<evidence type="ECO:0000256" key="1">
    <source>
        <dbReference type="SAM" id="SignalP"/>
    </source>
</evidence>
<feature type="chain" id="PRO_5040718669" evidence="1">
    <location>
        <begin position="20"/>
        <end position="221"/>
    </location>
</feature>
<dbReference type="Proteomes" id="UP001152646">
    <property type="component" value="Unassembled WGS sequence"/>
</dbReference>
<feature type="signal peptide" evidence="1">
    <location>
        <begin position="1"/>
        <end position="19"/>
    </location>
</feature>